<feature type="domain" description="Glycosyl transferase family 3" evidence="3">
    <location>
        <begin position="157"/>
        <end position="340"/>
    </location>
</feature>
<dbReference type="SUPFAM" id="SSF52418">
    <property type="entry name" value="Nucleoside phosphorylase/phosphoribosyltransferase catalytic domain"/>
    <property type="match status" value="2"/>
</dbReference>
<dbReference type="EMBL" id="BJWL01000016">
    <property type="protein sequence ID" value="GFZ03770.1"/>
    <property type="molecule type" value="Genomic_DNA"/>
</dbReference>
<evidence type="ECO:0000259" key="3">
    <source>
        <dbReference type="Pfam" id="PF00591"/>
    </source>
</evidence>
<dbReference type="NCBIfam" id="TIGR01245">
    <property type="entry name" value="trpD"/>
    <property type="match status" value="1"/>
</dbReference>
<keyword evidence="2" id="KW-0808">Transferase</keyword>
<dbReference type="OrthoDB" id="427800at2759"/>
<dbReference type="AlphaFoldDB" id="A0A7J0G020"/>
<dbReference type="InterPro" id="IPR000312">
    <property type="entry name" value="Glycosyl_Trfase_fam3"/>
</dbReference>
<reference evidence="4 5" key="1">
    <citation type="submission" date="2019-07" db="EMBL/GenBank/DDBJ databases">
        <title>De Novo Assembly of kiwifruit Actinidia rufa.</title>
        <authorList>
            <person name="Sugita-Konishi S."/>
            <person name="Sato K."/>
            <person name="Mori E."/>
            <person name="Abe Y."/>
            <person name="Kisaki G."/>
            <person name="Hamano K."/>
            <person name="Suezawa K."/>
            <person name="Otani M."/>
            <person name="Fukuda T."/>
            <person name="Manabe T."/>
            <person name="Gomi K."/>
            <person name="Tabuchi M."/>
            <person name="Akimitsu K."/>
            <person name="Kataoka I."/>
        </authorList>
    </citation>
    <scope>NUCLEOTIDE SEQUENCE [LARGE SCALE GENOMIC DNA]</scope>
    <source>
        <strain evidence="5">cv. Fuchu</strain>
    </source>
</reference>
<evidence type="ECO:0000313" key="5">
    <source>
        <dbReference type="Proteomes" id="UP000585474"/>
    </source>
</evidence>
<dbReference type="InterPro" id="IPR035902">
    <property type="entry name" value="Nuc_phospho_transferase"/>
</dbReference>
<dbReference type="PANTHER" id="PTHR43285">
    <property type="entry name" value="ANTHRANILATE PHOSPHORIBOSYLTRANSFERASE"/>
    <property type="match status" value="1"/>
</dbReference>
<dbReference type="HAMAP" id="MF_00211">
    <property type="entry name" value="TrpD"/>
    <property type="match status" value="1"/>
</dbReference>
<dbReference type="Gene3D" id="1.20.970.10">
    <property type="entry name" value="Transferase, Pyrimidine Nucleoside Phosphorylase, Chain C"/>
    <property type="match status" value="1"/>
</dbReference>
<keyword evidence="1" id="KW-0328">Glycosyltransferase</keyword>
<name>A0A7J0G020_9ERIC</name>
<dbReference type="Gene3D" id="3.40.1030.10">
    <property type="entry name" value="Nucleoside phosphorylase/phosphoribosyltransferase catalytic domain"/>
    <property type="match status" value="2"/>
</dbReference>
<proteinExistence type="inferred from homology"/>
<dbReference type="GO" id="GO:0004048">
    <property type="term" value="F:anthranilate phosphoribosyltransferase activity"/>
    <property type="evidence" value="ECO:0007669"/>
    <property type="project" value="InterPro"/>
</dbReference>
<comment type="caution">
    <text evidence="4">The sequence shown here is derived from an EMBL/GenBank/DDBJ whole genome shotgun (WGS) entry which is preliminary data.</text>
</comment>
<dbReference type="PANTHER" id="PTHR43285:SF2">
    <property type="entry name" value="ANTHRANILATE PHOSPHORIBOSYLTRANSFERASE"/>
    <property type="match status" value="1"/>
</dbReference>
<dbReference type="GO" id="GO:0000162">
    <property type="term" value="P:L-tryptophan biosynthetic process"/>
    <property type="evidence" value="ECO:0007669"/>
    <property type="project" value="InterPro"/>
</dbReference>
<sequence>MMAVRGSFSPPSFSLSDALTRRPFSRLELPHCFVTAPIPQTISKIRITRTNFAVPDTAVSPNNSISSSITSFNELVGLARAMIKQCRRVEGLNEDGVDIVGTGGDGANTVNISTVASMLAAACGAKVAKQGNRSSSSACGSADVLEALGVAIDLDPEQGNRSSSSACGSADVLEALGVAIDLDPEGVRRCVKEAGIGFMMAPIYHPAMKIVSPVRKKLKVKTVFNILGPMLNPARVPYAVVGVYKEDLVHKMAKALQRFGMKRALVVHSGGLDEMSPLGPGIVLDVSSDKIQKFTFDPLEFGIPRCTLDSLRGGGPEYNAEVLKHVLSGEPGSIADALITQEFHRHMDTPYELQSGLGLATGLGLIQVGLDSSRWAGLNINTLAEGIAMARETHVSGKSLKTLDSWIVVSNACNLCLNLDLHMMKVNGCQPAGCMSKLKFLVSQQLDV</sequence>
<dbReference type="Pfam" id="PF00591">
    <property type="entry name" value="Glycos_transf_3"/>
    <property type="match status" value="1"/>
</dbReference>
<protein>
    <submittedName>
        <fullName evidence="4">Tryptophan biosynthesis 1</fullName>
    </submittedName>
</protein>
<accession>A0A7J0G020</accession>
<dbReference type="InterPro" id="IPR005940">
    <property type="entry name" value="Anthranilate_Pribosyl_Tfrase"/>
</dbReference>
<organism evidence="4 5">
    <name type="scientific">Actinidia rufa</name>
    <dbReference type="NCBI Taxonomy" id="165716"/>
    <lineage>
        <taxon>Eukaryota</taxon>
        <taxon>Viridiplantae</taxon>
        <taxon>Streptophyta</taxon>
        <taxon>Embryophyta</taxon>
        <taxon>Tracheophyta</taxon>
        <taxon>Spermatophyta</taxon>
        <taxon>Magnoliopsida</taxon>
        <taxon>eudicotyledons</taxon>
        <taxon>Gunneridae</taxon>
        <taxon>Pentapetalae</taxon>
        <taxon>asterids</taxon>
        <taxon>Ericales</taxon>
        <taxon>Actinidiaceae</taxon>
        <taxon>Actinidia</taxon>
    </lineage>
</organism>
<dbReference type="Proteomes" id="UP000585474">
    <property type="component" value="Unassembled WGS sequence"/>
</dbReference>
<evidence type="ECO:0000256" key="1">
    <source>
        <dbReference type="ARBA" id="ARBA00022676"/>
    </source>
</evidence>
<evidence type="ECO:0000313" key="4">
    <source>
        <dbReference type="EMBL" id="GFZ03770.1"/>
    </source>
</evidence>
<dbReference type="GO" id="GO:0005829">
    <property type="term" value="C:cytosol"/>
    <property type="evidence" value="ECO:0007669"/>
    <property type="project" value="TreeGrafter"/>
</dbReference>
<keyword evidence="5" id="KW-1185">Reference proteome</keyword>
<evidence type="ECO:0000256" key="2">
    <source>
        <dbReference type="ARBA" id="ARBA00022679"/>
    </source>
</evidence>
<gene>
    <name evidence="4" type="ORF">Acr_16g0003940</name>
</gene>